<dbReference type="SUPFAM" id="SSF48403">
    <property type="entry name" value="Ankyrin repeat"/>
    <property type="match status" value="1"/>
</dbReference>
<keyword evidence="5" id="KW-1185">Reference proteome</keyword>
<dbReference type="InterPro" id="IPR025676">
    <property type="entry name" value="Clr5_dom"/>
</dbReference>
<dbReference type="Pfam" id="PF14420">
    <property type="entry name" value="Clr5"/>
    <property type="match status" value="1"/>
</dbReference>
<dbReference type="EMBL" id="JAQQWN010000011">
    <property type="protein sequence ID" value="KAK8061050.1"/>
    <property type="molecule type" value="Genomic_DNA"/>
</dbReference>
<dbReference type="GeneID" id="92052645"/>
<organism evidence="4 5">
    <name type="scientific">Apiospora hydei</name>
    <dbReference type="NCBI Taxonomy" id="1337664"/>
    <lineage>
        <taxon>Eukaryota</taxon>
        <taxon>Fungi</taxon>
        <taxon>Dikarya</taxon>
        <taxon>Ascomycota</taxon>
        <taxon>Pezizomycotina</taxon>
        <taxon>Sordariomycetes</taxon>
        <taxon>Xylariomycetidae</taxon>
        <taxon>Amphisphaeriales</taxon>
        <taxon>Apiosporaceae</taxon>
        <taxon>Apiospora</taxon>
    </lineage>
</organism>
<dbReference type="PANTHER" id="PTHR24198">
    <property type="entry name" value="ANKYRIN REPEAT AND PROTEIN KINASE DOMAIN-CONTAINING PROTEIN"/>
    <property type="match status" value="1"/>
</dbReference>
<evidence type="ECO:0000259" key="3">
    <source>
        <dbReference type="Pfam" id="PF14420"/>
    </source>
</evidence>
<evidence type="ECO:0000313" key="5">
    <source>
        <dbReference type="Proteomes" id="UP001433268"/>
    </source>
</evidence>
<accession>A0ABR1UQ42</accession>
<dbReference type="SMART" id="SM00248">
    <property type="entry name" value="ANK"/>
    <property type="match status" value="4"/>
</dbReference>
<feature type="domain" description="Clr5" evidence="3">
    <location>
        <begin position="12"/>
        <end position="64"/>
    </location>
</feature>
<dbReference type="RefSeq" id="XP_066660470.1">
    <property type="nucleotide sequence ID" value="XM_066819585.1"/>
</dbReference>
<sequence length="919" mass="102544">MATSHRNARIPHEKWETHKAYIVEQYVDQHRSLDHIVGSLKSRGLNVTKDQLSRRLTNTWRVRKKAPKGDAGPLWRYVDYQIAERRKIGKPSSSVRLDGTLLDSSKVTKETGRYSQSAWSTGIVQSLKLPSSIGFSSANEELLSKWRDLTVSSSGMCVLARVPSRYPSVDSNLRVPESTENEAARRMGIIRSGTVEEALQEQLKLLFLQASNKSIFEMERTRELWVPMVNLIKLMDFVGFMRKPLVPGEDTTLLAAREGLFQRGLYSLASVCEAKRLDIGQRNLLDDSINTISHLVKWLLLSGQDPNIPVRCTGMELTSALQTALNCELPDLADILLQYKADVRGNHADVDLGHVRDCWAHLPPLVLAIACGGNSISKPILSNLGNPETALNDFLSFKPAQYSHGPENTYGPDIDHPLYDMMIPLDLEADALAVLEYIKGILGPSWFKTLKHSAGILFYASRAGNLGILEFLVHNSVDINITNRFGATALHNAVLDEYSRHRSPYTTCKYLLEHGAVLDSSADMSAFHLACFQVHDVETLRLLCFHGASVHETITITPTATKWLWGHVPEDKLLELAKNSTPLKAVLNNQRLDPQESAQFCLQMAQSTDDLNWMIDAVLQSANIELLLPAIRSGSWQALGFDRRGGLLCITMQCCDYFLNPRRLRPCCERFSMEKRVQIATELLDAGVEIGPSDAVRAVRLGDWKLAERIRILDPLDIAESSVSYLEGTISFLEATILWCPRHAFEAMQVVPYHSGALCAAAFRFGKEVDLDLVKGLLARRSLSNSTNLDAPMEMAAVGIALYNEKWQLLEVLQENLPTQGLARIPGRGLISLRGIKLAIKESLWWHKHQLGSVSCFALDADQGTFASVVQQYGWDTVCLSLVIEKQDFAKAEVLLNHQSQRQDSLATSTADQNDLFPR</sequence>
<evidence type="ECO:0000313" key="4">
    <source>
        <dbReference type="EMBL" id="KAK8061050.1"/>
    </source>
</evidence>
<protein>
    <submittedName>
        <fullName evidence="4">Ankyrin repeat-containing domain protein</fullName>
    </submittedName>
</protein>
<gene>
    <name evidence="4" type="ORF">PG997_015271</name>
</gene>
<comment type="caution">
    <text evidence="4">The sequence shown here is derived from an EMBL/GenBank/DDBJ whole genome shotgun (WGS) entry which is preliminary data.</text>
</comment>
<proteinExistence type="predicted"/>
<dbReference type="Proteomes" id="UP001433268">
    <property type="component" value="Unassembled WGS sequence"/>
</dbReference>
<dbReference type="InterPro" id="IPR036770">
    <property type="entry name" value="Ankyrin_rpt-contain_sf"/>
</dbReference>
<name>A0ABR1UQ42_9PEZI</name>
<reference evidence="4 5" key="1">
    <citation type="submission" date="2023-01" db="EMBL/GenBank/DDBJ databases">
        <title>Analysis of 21 Apiospora genomes using comparative genomics revels a genus with tremendous synthesis potential of carbohydrate active enzymes and secondary metabolites.</title>
        <authorList>
            <person name="Sorensen T."/>
        </authorList>
    </citation>
    <scope>NUCLEOTIDE SEQUENCE [LARGE SCALE GENOMIC DNA]</scope>
    <source>
        <strain evidence="4 5">CBS 114990</strain>
    </source>
</reference>
<evidence type="ECO:0000256" key="1">
    <source>
        <dbReference type="ARBA" id="ARBA00022737"/>
    </source>
</evidence>
<keyword evidence="1" id="KW-0677">Repeat</keyword>
<dbReference type="InterPro" id="IPR002110">
    <property type="entry name" value="Ankyrin_rpt"/>
</dbReference>
<dbReference type="Gene3D" id="1.25.40.20">
    <property type="entry name" value="Ankyrin repeat-containing domain"/>
    <property type="match status" value="1"/>
</dbReference>
<evidence type="ECO:0000256" key="2">
    <source>
        <dbReference type="ARBA" id="ARBA00023043"/>
    </source>
</evidence>
<dbReference type="PANTHER" id="PTHR24198:SF165">
    <property type="entry name" value="ANKYRIN REPEAT-CONTAINING PROTEIN-RELATED"/>
    <property type="match status" value="1"/>
</dbReference>
<keyword evidence="2" id="KW-0040">ANK repeat</keyword>
<dbReference type="Pfam" id="PF12796">
    <property type="entry name" value="Ank_2"/>
    <property type="match status" value="1"/>
</dbReference>